<dbReference type="SFLD" id="SFLDF00027">
    <property type="entry name" value="p-type_atpase"/>
    <property type="match status" value="1"/>
</dbReference>
<keyword evidence="4 16" id="KW-0812">Transmembrane</keyword>
<dbReference type="Pfam" id="PF16209">
    <property type="entry name" value="PhoLip_ATPase_N"/>
    <property type="match status" value="1"/>
</dbReference>
<evidence type="ECO:0000256" key="10">
    <source>
        <dbReference type="ARBA" id="ARBA00022989"/>
    </source>
</evidence>
<dbReference type="Pfam" id="PF16212">
    <property type="entry name" value="PhoLip_ATPase_C"/>
    <property type="match status" value="1"/>
</dbReference>
<feature type="binding site" evidence="14">
    <location>
        <position position="716"/>
    </location>
    <ligand>
        <name>ATP</name>
        <dbReference type="ChEBI" id="CHEBI:30616"/>
    </ligand>
</feature>
<organism evidence="20 21">
    <name type="scientific">Planoprotostelium fungivorum</name>
    <dbReference type="NCBI Taxonomy" id="1890364"/>
    <lineage>
        <taxon>Eukaryota</taxon>
        <taxon>Amoebozoa</taxon>
        <taxon>Evosea</taxon>
        <taxon>Variosea</taxon>
        <taxon>Cavosteliida</taxon>
        <taxon>Cavosteliaceae</taxon>
        <taxon>Planoprotostelium</taxon>
    </lineage>
</organism>
<evidence type="ECO:0000259" key="17">
    <source>
        <dbReference type="Pfam" id="PF00122"/>
    </source>
</evidence>
<evidence type="ECO:0000256" key="3">
    <source>
        <dbReference type="ARBA" id="ARBA00008109"/>
    </source>
</evidence>
<feature type="active site" description="4-aspartylphosphate intermediate" evidence="13">
    <location>
        <position position="455"/>
    </location>
</feature>
<feature type="binding site" evidence="15">
    <location>
        <position position="457"/>
    </location>
    <ligand>
        <name>Mg(2+)</name>
        <dbReference type="ChEBI" id="CHEBI:18420"/>
    </ligand>
</feature>
<evidence type="ECO:0000256" key="16">
    <source>
        <dbReference type="RuleBase" id="RU362033"/>
    </source>
</evidence>
<dbReference type="SUPFAM" id="SSF81653">
    <property type="entry name" value="Calcium ATPase, transduction domain A"/>
    <property type="match status" value="1"/>
</dbReference>
<dbReference type="Pfam" id="PF00122">
    <property type="entry name" value="E1-E2_ATPase"/>
    <property type="match status" value="1"/>
</dbReference>
<dbReference type="InterPro" id="IPR023298">
    <property type="entry name" value="ATPase_P-typ_TM_dom_sf"/>
</dbReference>
<evidence type="ECO:0000256" key="9">
    <source>
        <dbReference type="ARBA" id="ARBA00022967"/>
    </source>
</evidence>
<evidence type="ECO:0000256" key="1">
    <source>
        <dbReference type="ARBA" id="ARBA00004141"/>
    </source>
</evidence>
<evidence type="ECO:0000256" key="12">
    <source>
        <dbReference type="ARBA" id="ARBA00034036"/>
    </source>
</evidence>
<feature type="binding site" evidence="14">
    <location>
        <position position="636"/>
    </location>
    <ligand>
        <name>ATP</name>
        <dbReference type="ChEBI" id="CHEBI:30616"/>
    </ligand>
</feature>
<feature type="transmembrane region" description="Helical" evidence="16">
    <location>
        <begin position="1033"/>
        <end position="1059"/>
    </location>
</feature>
<feature type="binding site" evidence="14">
    <location>
        <position position="717"/>
    </location>
    <ligand>
        <name>ATP</name>
        <dbReference type="ChEBI" id="CHEBI:30616"/>
    </ligand>
</feature>
<dbReference type="Gene3D" id="3.40.1110.10">
    <property type="entry name" value="Calcium-transporting ATPase, cytoplasmic domain N"/>
    <property type="match status" value="1"/>
</dbReference>
<evidence type="ECO:0000256" key="13">
    <source>
        <dbReference type="PIRSR" id="PIRSR606539-1"/>
    </source>
</evidence>
<evidence type="ECO:0000256" key="2">
    <source>
        <dbReference type="ARBA" id="ARBA00004308"/>
    </source>
</evidence>
<proteinExistence type="inferred from homology"/>
<feature type="domain" description="P-type ATPase C-terminal" evidence="19">
    <location>
        <begin position="859"/>
        <end position="1106"/>
    </location>
</feature>
<comment type="similarity">
    <text evidence="3 16">Belongs to the cation transport ATPase (P-type) (TC 3.A.3) family. Type IV subfamily.</text>
</comment>
<evidence type="ECO:0000313" key="20">
    <source>
        <dbReference type="EMBL" id="PRP75160.1"/>
    </source>
</evidence>
<feature type="transmembrane region" description="Helical" evidence="16">
    <location>
        <begin position="146"/>
        <end position="165"/>
    </location>
</feature>
<name>A0A2P6MTX9_9EUKA</name>
<dbReference type="SFLD" id="SFLDG00002">
    <property type="entry name" value="C1.7:_P-type_atpase_like"/>
    <property type="match status" value="1"/>
</dbReference>
<sequence>MVVLRLGQMSGDLNPIFTAQQLSHIQTQHITNEHKQEMEEIDLTEDEHKKQMGQRRKRNPGEAILQVAAGKKRGRRELEEKVKNLYPSRGSDSHRFPSNRITTTKYNPFNFLPKLLFEQFRKVTNIFFLAVVIITFVPAVSPVSPYTSFIPLAFIIAVSALREAYEDVNRYKADHKGNYRKYQVLQSDGTKKPVSSKDLKVGDILYLEKNNILPADVLLLKTSLPHSLCYVETAQLDGESNLKQQKAIKETDAMSEEELSRLRGTIECEGPHPLFYTFHARLILGEKTFSLDSKQLLLRGVAIRNTAWTYGVIVYGGSDSKLSLNQRNPPSKFSSMDRQMNKIVGGIFAFMFVCCVTLAVLAGIFRASSDRWYLRDQYGPAITGITTFFTYVYLLSYLIPQSLFVTLEITKVFQARFMEWDKEMRTDPDDPETGMLAKTSNLNDELALVKYIFSDKTGTLTQNKMVFDRSSVGGVIYTNMMGGSLKDSMRDPNTSSEQFDYVSDFARALSLCHAVIAEEDEKGDITYQAQSPDESALVQGAQFNGFIFKGAGSGSMNTNELGSERQYEVLANMEFTSERARSSVILRREDGSIVLYSKGSDAQMLKRIGERKTKFQNEVYTSSIRHLDDFSNLGLRTLVVARRKLSEQEYKRWNVKYHEANTSLHNRHEAVDKVCELIETDLEIIGCTAIEDKLQDGVPDTIEYLLQCGMKVWVITGDKQQTAINIGYATKLLVKEQPQVIINVDKNAANPGESVQKMIRQAVETHTGTGKPIAVIIDGETIHHALKECRDDFVQLTNLASAAVCCRVTPLQKAEVVKTIKEAKKQVCLSIGDGANDVSMIQEADIGIGIFGKEGTQAARASDYAIQQFSHLKRLLTVHGRYSYVRNLACIHQNFYKNIAFGFIQFYFAFWSGYSGQSLFDDWLLSGYNIIFTSLPPLLSAIFIKDVKEETIYQNPKLYEDLKTGNYFNWKTVGLWTISALYHSWVIYMVAWLMFRNEPVMLGGRTGDVYLMGQLITALVILVVLLKISLSIVYWNAILMGSIVLSYFLFIIGDIIINLFPSWPITYWEAFTIVQVPSFWFGMLLGTAMCLLPDWSFACIRKNYFPDNWMILRERQKLLDLGQLSPDLETFSPAIKESNRMRQSVLSPILQRAFFQNVLSLRYVCPDEPLLLRTLAEFRGSFTPVASTRITQSCTDTPIFRHFPLLDVSEGMTVNLCLC</sequence>
<evidence type="ECO:0000256" key="7">
    <source>
        <dbReference type="ARBA" id="ARBA00022840"/>
    </source>
</evidence>
<keyword evidence="9 16" id="KW-1278">Translocase</keyword>
<dbReference type="GO" id="GO:0016887">
    <property type="term" value="F:ATP hydrolysis activity"/>
    <property type="evidence" value="ECO:0007669"/>
    <property type="project" value="InterPro"/>
</dbReference>
<evidence type="ECO:0000256" key="8">
    <source>
        <dbReference type="ARBA" id="ARBA00022842"/>
    </source>
</evidence>
<dbReference type="SUPFAM" id="SSF81660">
    <property type="entry name" value="Metal cation-transporting ATPase, ATP-binding domain N"/>
    <property type="match status" value="1"/>
</dbReference>
<keyword evidence="7 14" id="KW-0067">ATP-binding</keyword>
<dbReference type="InterPro" id="IPR018303">
    <property type="entry name" value="ATPase_P-typ_P_site"/>
</dbReference>
<feature type="binding site" evidence="14">
    <location>
        <position position="813"/>
    </location>
    <ligand>
        <name>ATP</name>
        <dbReference type="ChEBI" id="CHEBI:30616"/>
    </ligand>
</feature>
<dbReference type="Pfam" id="PF08282">
    <property type="entry name" value="Hydrolase_3"/>
    <property type="match status" value="1"/>
</dbReference>
<feature type="transmembrane region" description="Helical" evidence="16">
    <location>
        <begin position="926"/>
        <end position="944"/>
    </location>
</feature>
<evidence type="ECO:0000256" key="6">
    <source>
        <dbReference type="ARBA" id="ARBA00022741"/>
    </source>
</evidence>
<dbReference type="NCBIfam" id="TIGR01652">
    <property type="entry name" value="ATPase-Plipid"/>
    <property type="match status" value="1"/>
</dbReference>
<feature type="transmembrane region" description="Helical" evidence="16">
    <location>
        <begin position="973"/>
        <end position="995"/>
    </location>
</feature>
<feature type="binding site" evidence="15">
    <location>
        <position position="455"/>
    </location>
    <ligand>
        <name>Mg(2+)</name>
        <dbReference type="ChEBI" id="CHEBI:18420"/>
    </ligand>
</feature>
<feature type="binding site" evidence="14">
    <location>
        <position position="575"/>
    </location>
    <ligand>
        <name>ATP</name>
        <dbReference type="ChEBI" id="CHEBI:30616"/>
    </ligand>
</feature>
<dbReference type="NCBIfam" id="TIGR01494">
    <property type="entry name" value="ATPase_P-type"/>
    <property type="match status" value="1"/>
</dbReference>
<evidence type="ECO:0000259" key="18">
    <source>
        <dbReference type="Pfam" id="PF16209"/>
    </source>
</evidence>
<feature type="transmembrane region" description="Helical" evidence="16">
    <location>
        <begin position="895"/>
        <end position="914"/>
    </location>
</feature>
<dbReference type="InterPro" id="IPR036412">
    <property type="entry name" value="HAD-like_sf"/>
</dbReference>
<keyword evidence="11 16" id="KW-0472">Membrane</keyword>
<dbReference type="InterPro" id="IPR032630">
    <property type="entry name" value="P_typ_ATPase_c"/>
</dbReference>
<feature type="domain" description="P-type ATPase A" evidence="17">
    <location>
        <begin position="183"/>
        <end position="245"/>
    </location>
</feature>
<dbReference type="PRINTS" id="PR00119">
    <property type="entry name" value="CATATPASE"/>
</dbReference>
<dbReference type="Gene3D" id="2.70.150.10">
    <property type="entry name" value="Calcium-transporting ATPase, cytoplasmic transduction domain A"/>
    <property type="match status" value="1"/>
</dbReference>
<feature type="binding site" evidence="14">
    <location>
        <position position="598"/>
    </location>
    <ligand>
        <name>ATP</name>
        <dbReference type="ChEBI" id="CHEBI:30616"/>
    </ligand>
</feature>
<protein>
    <recommendedName>
        <fullName evidence="16">Phospholipid-transporting ATPase</fullName>
        <ecNumber evidence="16">7.6.2.1</ecNumber>
    </recommendedName>
</protein>
<feature type="binding site" evidence="14">
    <location>
        <position position="455"/>
    </location>
    <ligand>
        <name>ATP</name>
        <dbReference type="ChEBI" id="CHEBI:30616"/>
    </ligand>
</feature>
<feature type="binding site" evidence="14">
    <location>
        <position position="456"/>
    </location>
    <ligand>
        <name>ATP</name>
        <dbReference type="ChEBI" id="CHEBI:30616"/>
    </ligand>
</feature>
<dbReference type="SUPFAM" id="SSF56784">
    <property type="entry name" value="HAD-like"/>
    <property type="match status" value="1"/>
</dbReference>
<feature type="binding site" evidence="14">
    <location>
        <position position="718"/>
    </location>
    <ligand>
        <name>ATP</name>
        <dbReference type="ChEBI" id="CHEBI:30616"/>
    </ligand>
</feature>
<dbReference type="EMBL" id="MDYQ01000416">
    <property type="protein sequence ID" value="PRP75160.1"/>
    <property type="molecule type" value="Genomic_DNA"/>
</dbReference>
<keyword evidence="5 15" id="KW-0479">Metal-binding</keyword>
<dbReference type="InterPro" id="IPR001757">
    <property type="entry name" value="P_typ_ATPase"/>
</dbReference>
<feature type="binding site" evidence="14">
    <location>
        <position position="837"/>
    </location>
    <ligand>
        <name>ATP</name>
        <dbReference type="ChEBI" id="CHEBI:30616"/>
    </ligand>
</feature>
<feature type="transmembrane region" description="Helical" evidence="16">
    <location>
        <begin position="343"/>
        <end position="365"/>
    </location>
</feature>
<dbReference type="PANTHER" id="PTHR24092">
    <property type="entry name" value="PROBABLE PHOSPHOLIPID-TRANSPORTING ATPASE"/>
    <property type="match status" value="1"/>
</dbReference>
<feature type="binding site" evidence="14">
    <location>
        <position position="534"/>
    </location>
    <ligand>
        <name>ATP</name>
        <dbReference type="ChEBI" id="CHEBI:30616"/>
    </ligand>
</feature>
<reference evidence="20 21" key="1">
    <citation type="journal article" date="2018" name="Genome Biol. Evol.">
        <title>Multiple Roots of Fruiting Body Formation in Amoebozoa.</title>
        <authorList>
            <person name="Hillmann F."/>
            <person name="Forbes G."/>
            <person name="Novohradska S."/>
            <person name="Ferling I."/>
            <person name="Riege K."/>
            <person name="Groth M."/>
            <person name="Westermann M."/>
            <person name="Marz M."/>
            <person name="Spaller T."/>
            <person name="Winckler T."/>
            <person name="Schaap P."/>
            <person name="Glockner G."/>
        </authorList>
    </citation>
    <scope>NUCLEOTIDE SEQUENCE [LARGE SCALE GENOMIC DNA]</scope>
    <source>
        <strain evidence="20 21">Jena</strain>
    </source>
</reference>
<feature type="binding site" evidence="14">
    <location>
        <position position="457"/>
    </location>
    <ligand>
        <name>ATP</name>
        <dbReference type="ChEBI" id="CHEBI:30616"/>
    </ligand>
</feature>
<dbReference type="OrthoDB" id="377733at2759"/>
<dbReference type="InterPro" id="IPR006539">
    <property type="entry name" value="P-type_ATPase_IV"/>
</dbReference>
<evidence type="ECO:0000256" key="14">
    <source>
        <dbReference type="PIRSR" id="PIRSR606539-2"/>
    </source>
</evidence>
<comment type="caution">
    <text evidence="20">The sequence shown here is derived from an EMBL/GenBank/DDBJ whole genome shotgun (WGS) entry which is preliminary data.</text>
</comment>
<dbReference type="PANTHER" id="PTHR24092:SF218">
    <property type="entry name" value="PHOSPHOLIPID-TRANSPORTING ATPASE"/>
    <property type="match status" value="1"/>
</dbReference>
<dbReference type="GO" id="GO:0005886">
    <property type="term" value="C:plasma membrane"/>
    <property type="evidence" value="ECO:0007669"/>
    <property type="project" value="TreeGrafter"/>
</dbReference>
<dbReference type="InParanoid" id="A0A2P6MTX9"/>
<dbReference type="Proteomes" id="UP000241769">
    <property type="component" value="Unassembled WGS sequence"/>
</dbReference>
<evidence type="ECO:0000256" key="4">
    <source>
        <dbReference type="ARBA" id="ARBA00022692"/>
    </source>
</evidence>
<feature type="transmembrane region" description="Helical" evidence="16">
    <location>
        <begin position="1079"/>
        <end position="1100"/>
    </location>
</feature>
<comment type="subcellular location">
    <subcellularLocation>
        <location evidence="2">Endomembrane system</location>
    </subcellularLocation>
    <subcellularLocation>
        <location evidence="1 16">Membrane</location>
        <topology evidence="1 16">Multi-pass membrane protein</topology>
    </subcellularLocation>
</comment>
<evidence type="ECO:0000256" key="15">
    <source>
        <dbReference type="PIRSR" id="PIRSR606539-3"/>
    </source>
</evidence>
<dbReference type="AlphaFoldDB" id="A0A2P6MTX9"/>
<keyword evidence="8 15" id="KW-0460">Magnesium</keyword>
<dbReference type="SUPFAM" id="SSF81665">
    <property type="entry name" value="Calcium ATPase, transmembrane domain M"/>
    <property type="match status" value="1"/>
</dbReference>
<dbReference type="FunFam" id="3.40.50.1000:FF:000001">
    <property type="entry name" value="Phospholipid-transporting ATPase IC"/>
    <property type="match status" value="1"/>
</dbReference>
<feature type="binding site" evidence="14">
    <location>
        <position position="836"/>
    </location>
    <ligand>
        <name>ATP</name>
        <dbReference type="ChEBI" id="CHEBI:30616"/>
    </ligand>
</feature>
<evidence type="ECO:0000256" key="11">
    <source>
        <dbReference type="ARBA" id="ARBA00023136"/>
    </source>
</evidence>
<dbReference type="PROSITE" id="PS00154">
    <property type="entry name" value="ATPASE_E1_E2"/>
    <property type="match status" value="1"/>
</dbReference>
<dbReference type="InterPro" id="IPR008250">
    <property type="entry name" value="ATPase_P-typ_transduc_dom_A_sf"/>
</dbReference>
<accession>A0A2P6MTX9</accession>
<dbReference type="STRING" id="1890364.A0A2P6MTX9"/>
<keyword evidence="21" id="KW-1185">Reference proteome</keyword>
<feature type="binding site" evidence="14">
    <location>
        <position position="807"/>
    </location>
    <ligand>
        <name>ATP</name>
        <dbReference type="ChEBI" id="CHEBI:30616"/>
    </ligand>
</feature>
<evidence type="ECO:0000256" key="5">
    <source>
        <dbReference type="ARBA" id="ARBA00022723"/>
    </source>
</evidence>
<evidence type="ECO:0000313" key="21">
    <source>
        <dbReference type="Proteomes" id="UP000241769"/>
    </source>
</evidence>
<feature type="domain" description="P-type ATPase N-terminal" evidence="18">
    <location>
        <begin position="93"/>
        <end position="148"/>
    </location>
</feature>
<dbReference type="GO" id="GO:0000287">
    <property type="term" value="F:magnesium ion binding"/>
    <property type="evidence" value="ECO:0007669"/>
    <property type="project" value="UniProtKB-UniRule"/>
</dbReference>
<feature type="transmembrane region" description="Helical" evidence="16">
    <location>
        <begin position="377"/>
        <end position="399"/>
    </location>
</feature>
<evidence type="ECO:0000259" key="19">
    <source>
        <dbReference type="Pfam" id="PF16212"/>
    </source>
</evidence>
<dbReference type="FunFam" id="3.40.50.1000:FF:000014">
    <property type="entry name" value="Phospholipid-transporting ATPase"/>
    <property type="match status" value="1"/>
</dbReference>
<keyword evidence="10 16" id="KW-1133">Transmembrane helix</keyword>
<dbReference type="GO" id="GO:0045332">
    <property type="term" value="P:phospholipid translocation"/>
    <property type="evidence" value="ECO:0007669"/>
    <property type="project" value="TreeGrafter"/>
</dbReference>
<dbReference type="InterPro" id="IPR023214">
    <property type="entry name" value="HAD_sf"/>
</dbReference>
<dbReference type="SFLD" id="SFLDS00003">
    <property type="entry name" value="Haloacid_Dehalogenase"/>
    <property type="match status" value="1"/>
</dbReference>
<feature type="transmembrane region" description="Helical" evidence="16">
    <location>
        <begin position="123"/>
        <end position="140"/>
    </location>
</feature>
<dbReference type="InterPro" id="IPR044492">
    <property type="entry name" value="P_typ_ATPase_HD_dom"/>
</dbReference>
<dbReference type="Gene3D" id="3.40.50.1000">
    <property type="entry name" value="HAD superfamily/HAD-like"/>
    <property type="match status" value="1"/>
</dbReference>
<dbReference type="EC" id="7.6.2.1" evidence="16"/>
<feature type="binding site" evidence="15">
    <location>
        <position position="837"/>
    </location>
    <ligand>
        <name>Mg(2+)</name>
        <dbReference type="ChEBI" id="CHEBI:18420"/>
    </ligand>
</feature>
<gene>
    <name evidence="20" type="ORF">PROFUN_15966</name>
</gene>
<dbReference type="GO" id="GO:0140326">
    <property type="term" value="F:ATPase-coupled intramembrane lipid transporter activity"/>
    <property type="evidence" value="ECO:0007669"/>
    <property type="project" value="UniProtKB-EC"/>
</dbReference>
<keyword evidence="6 14" id="KW-0547">Nucleotide-binding</keyword>
<dbReference type="InterPro" id="IPR059000">
    <property type="entry name" value="ATPase_P-type_domA"/>
</dbReference>
<comment type="catalytic activity">
    <reaction evidence="12 16">
        <text>ATP + H2O + phospholipidSide 1 = ADP + phosphate + phospholipidSide 2.</text>
        <dbReference type="EC" id="7.6.2.1"/>
    </reaction>
</comment>
<dbReference type="GO" id="GO:0005524">
    <property type="term" value="F:ATP binding"/>
    <property type="evidence" value="ECO:0007669"/>
    <property type="project" value="UniProtKB-UniRule"/>
</dbReference>
<feature type="binding site" evidence="15">
    <location>
        <position position="833"/>
    </location>
    <ligand>
        <name>Mg(2+)</name>
        <dbReference type="ChEBI" id="CHEBI:18420"/>
    </ligand>
</feature>
<dbReference type="InterPro" id="IPR032631">
    <property type="entry name" value="P-type_ATPase_N"/>
</dbReference>
<comment type="cofactor">
    <cofactor evidence="15">
        <name>Mg(2+)</name>
        <dbReference type="ChEBI" id="CHEBI:18420"/>
    </cofactor>
</comment>
<dbReference type="Pfam" id="PF13246">
    <property type="entry name" value="Cation_ATPase"/>
    <property type="match status" value="1"/>
</dbReference>
<feature type="transmembrane region" description="Helical" evidence="16">
    <location>
        <begin position="1007"/>
        <end position="1026"/>
    </location>
</feature>
<dbReference type="InterPro" id="IPR023299">
    <property type="entry name" value="ATPase_P-typ_cyto_dom_N"/>
</dbReference>